<protein>
    <submittedName>
        <fullName evidence="2">Uncharacterized protein</fullName>
    </submittedName>
</protein>
<organism evidence="2 3">
    <name type="scientific">Streptomyces morookaense</name>
    <name type="common">Streptoverticillium morookaense</name>
    <dbReference type="NCBI Taxonomy" id="1970"/>
    <lineage>
        <taxon>Bacteria</taxon>
        <taxon>Bacillati</taxon>
        <taxon>Actinomycetota</taxon>
        <taxon>Actinomycetes</taxon>
        <taxon>Kitasatosporales</taxon>
        <taxon>Streptomycetaceae</taxon>
        <taxon>Streptomyces</taxon>
    </lineage>
</organism>
<dbReference type="Proteomes" id="UP000587462">
    <property type="component" value="Unassembled WGS sequence"/>
</dbReference>
<proteinExistence type="predicted"/>
<name>A0A7Y7BBI3_STRMO</name>
<keyword evidence="3" id="KW-1185">Reference proteome</keyword>
<evidence type="ECO:0000313" key="3">
    <source>
        <dbReference type="Proteomes" id="UP000587462"/>
    </source>
</evidence>
<evidence type="ECO:0000256" key="1">
    <source>
        <dbReference type="SAM" id="MobiDB-lite"/>
    </source>
</evidence>
<reference evidence="2 3" key="1">
    <citation type="submission" date="2020-04" db="EMBL/GenBank/DDBJ databases">
        <title>Draft Genome Sequence of Streptomyces morookaense DSM 40503, an 8-azaguanine-producing strain.</title>
        <authorList>
            <person name="Qi J."/>
            <person name="Gao J.-M."/>
        </authorList>
    </citation>
    <scope>NUCLEOTIDE SEQUENCE [LARGE SCALE GENOMIC DNA]</scope>
    <source>
        <strain evidence="2 3">DSM 40503</strain>
    </source>
</reference>
<sequence>MLSDTDTAAGKFEGEFTTYGNSMASAAKSAGTMAPGVAPKSGTPGPVAAALQEFADNTMKDLQFLPARAGKSISGAVKATEEYIDGDLKMAQDAQNDALSAPKLPPLGKDGGKDGKGDGK</sequence>
<feature type="region of interest" description="Disordered" evidence="1">
    <location>
        <begin position="94"/>
        <end position="120"/>
    </location>
</feature>
<dbReference type="Pfam" id="PF20117">
    <property type="entry name" value="DUF6507"/>
    <property type="match status" value="1"/>
</dbReference>
<dbReference type="InterPro" id="IPR045436">
    <property type="entry name" value="DUF6507"/>
</dbReference>
<dbReference type="AlphaFoldDB" id="A0A7Y7BBI3"/>
<accession>A0A7Y7BBI3</accession>
<comment type="caution">
    <text evidence="2">The sequence shown here is derived from an EMBL/GenBank/DDBJ whole genome shotgun (WGS) entry which is preliminary data.</text>
</comment>
<evidence type="ECO:0000313" key="2">
    <source>
        <dbReference type="EMBL" id="NVK82582.1"/>
    </source>
</evidence>
<gene>
    <name evidence="2" type="ORF">HG542_33850</name>
</gene>
<feature type="compositionally biased region" description="Basic and acidic residues" evidence="1">
    <location>
        <begin position="110"/>
        <end position="120"/>
    </location>
</feature>
<dbReference type="EMBL" id="JABBXF010000169">
    <property type="protein sequence ID" value="NVK82582.1"/>
    <property type="molecule type" value="Genomic_DNA"/>
</dbReference>